<proteinExistence type="predicted"/>
<dbReference type="EMBL" id="OW240913">
    <property type="protein sequence ID" value="CAH2252781.1"/>
    <property type="molecule type" value="Genomic_DNA"/>
</dbReference>
<gene>
    <name evidence="2" type="ORF">PECUL_23A046865</name>
</gene>
<organism evidence="2 3">
    <name type="scientific">Pelobates cultripes</name>
    <name type="common">Western spadefoot toad</name>
    <dbReference type="NCBI Taxonomy" id="61616"/>
    <lineage>
        <taxon>Eukaryota</taxon>
        <taxon>Metazoa</taxon>
        <taxon>Chordata</taxon>
        <taxon>Craniata</taxon>
        <taxon>Vertebrata</taxon>
        <taxon>Euteleostomi</taxon>
        <taxon>Amphibia</taxon>
        <taxon>Batrachia</taxon>
        <taxon>Anura</taxon>
        <taxon>Pelobatoidea</taxon>
        <taxon>Pelobatidae</taxon>
        <taxon>Pelobates</taxon>
    </lineage>
</organism>
<evidence type="ECO:0000256" key="1">
    <source>
        <dbReference type="SAM" id="MobiDB-lite"/>
    </source>
</evidence>
<evidence type="ECO:0000313" key="3">
    <source>
        <dbReference type="Proteomes" id="UP001295444"/>
    </source>
</evidence>
<reference evidence="2" key="1">
    <citation type="submission" date="2022-03" db="EMBL/GenBank/DDBJ databases">
        <authorList>
            <person name="Alioto T."/>
            <person name="Alioto T."/>
            <person name="Gomez Garrido J."/>
        </authorList>
    </citation>
    <scope>NUCLEOTIDE SEQUENCE</scope>
</reference>
<keyword evidence="3" id="KW-1185">Reference proteome</keyword>
<feature type="compositionally biased region" description="Polar residues" evidence="1">
    <location>
        <begin position="51"/>
        <end position="62"/>
    </location>
</feature>
<evidence type="ECO:0000313" key="2">
    <source>
        <dbReference type="EMBL" id="CAH2252781.1"/>
    </source>
</evidence>
<accession>A0AAD1VW18</accession>
<sequence length="134" mass="14822">MQSWKPLPTRATKRPPDMGGQMGGAQGTLTYDRGRRRPPPRPELQALHALSYQQVQPKQPRTAQCPPLCRAQTPPQTFHHTPLSVALPRTPLTDPRCHGTAGPTSRTLDRWVPHAKLAGLWQLYSSSLPPRGIG</sequence>
<feature type="region of interest" description="Disordered" evidence="1">
    <location>
        <begin position="1"/>
        <end position="105"/>
    </location>
</feature>
<dbReference type="AlphaFoldDB" id="A0AAD1VW18"/>
<protein>
    <submittedName>
        <fullName evidence="2">Uncharacterized protein</fullName>
    </submittedName>
</protein>
<name>A0AAD1VW18_PELCU</name>
<dbReference type="Proteomes" id="UP001295444">
    <property type="component" value="Chromosome 02"/>
</dbReference>